<dbReference type="RefSeq" id="WP_107036356.1">
    <property type="nucleotide sequence ID" value="NZ_CARBNI010000017.1"/>
</dbReference>
<dbReference type="PROSITE" id="PS50164">
    <property type="entry name" value="GIY_YIG"/>
    <property type="match status" value="1"/>
</dbReference>
<keyword evidence="2" id="KW-0255">Endonuclease</keyword>
<organism evidence="2 3">
    <name type="scientific">Paramuribaculum intestinale</name>
    <dbReference type="NCBI Taxonomy" id="2094151"/>
    <lineage>
        <taxon>Bacteria</taxon>
        <taxon>Pseudomonadati</taxon>
        <taxon>Bacteroidota</taxon>
        <taxon>Bacteroidia</taxon>
        <taxon>Bacteroidales</taxon>
        <taxon>Muribaculaceae</taxon>
        <taxon>Paramuribaculum</taxon>
    </lineage>
</organism>
<keyword evidence="3" id="KW-1185">Reference proteome</keyword>
<evidence type="ECO:0000313" key="3">
    <source>
        <dbReference type="Proteomes" id="UP000244925"/>
    </source>
</evidence>
<dbReference type="InterPro" id="IPR000305">
    <property type="entry name" value="GIY-YIG_endonuc"/>
</dbReference>
<dbReference type="GO" id="GO:0004519">
    <property type="term" value="F:endonuclease activity"/>
    <property type="evidence" value="ECO:0007669"/>
    <property type="project" value="UniProtKB-KW"/>
</dbReference>
<evidence type="ECO:0000259" key="1">
    <source>
        <dbReference type="PROSITE" id="PS50164"/>
    </source>
</evidence>
<sequence length="264" mass="30725">MEKFFKQSVKEALNFYVYALVDPRDKKIFYVGKGSGDRVFQHAEDSLNENDESLKLSTIRNIHSANMEVEYYIIRHNLSEHEAYLVESTIIDLLTYEAFNRENILTNLVKGHHQWNEGIKTEEEINILYDCKKIEPIPGDKLLLVSLNKTYKQSKAKGIYRRADDYESARKYWKLSDAKAHQVQYVLGIYRGIVRIVIKVNTCTKTSIGENGEIYNPPRYIFEGDIQSDSPYLNKDVSDYPFGSGGEKTYIPRDMSYWSSKKEQ</sequence>
<name>A0A2V1IVJ5_9BACT</name>
<feature type="domain" description="GIY-YIG" evidence="1">
    <location>
        <begin position="13"/>
        <end position="101"/>
    </location>
</feature>
<comment type="caution">
    <text evidence="2">The sequence shown here is derived from an EMBL/GenBank/DDBJ whole genome shotgun (WGS) entry which is preliminary data.</text>
</comment>
<dbReference type="AlphaFoldDB" id="A0A2V1IVJ5"/>
<dbReference type="Pfam" id="PF22945">
    <property type="entry name" value="LEM-3_GIY-YIG"/>
    <property type="match status" value="1"/>
</dbReference>
<dbReference type="InterPro" id="IPR035901">
    <property type="entry name" value="GIY-YIG_endonuc_sf"/>
</dbReference>
<evidence type="ECO:0000313" key="2">
    <source>
        <dbReference type="EMBL" id="PWB06971.1"/>
    </source>
</evidence>
<reference evidence="3" key="1">
    <citation type="submission" date="2018-02" db="EMBL/GenBank/DDBJ databases">
        <authorList>
            <person name="Clavel T."/>
            <person name="Strowig T."/>
        </authorList>
    </citation>
    <scope>NUCLEOTIDE SEQUENCE [LARGE SCALE GENOMIC DNA]</scope>
    <source>
        <strain evidence="3">DSM 100764</strain>
    </source>
</reference>
<gene>
    <name evidence="2" type="ORF">C5O25_08735</name>
</gene>
<dbReference type="EMBL" id="PUBV01000017">
    <property type="protein sequence ID" value="PWB06971.1"/>
    <property type="molecule type" value="Genomic_DNA"/>
</dbReference>
<proteinExistence type="predicted"/>
<dbReference type="CDD" id="cd10440">
    <property type="entry name" value="GIY-YIG_COG3680"/>
    <property type="match status" value="1"/>
</dbReference>
<dbReference type="SUPFAM" id="SSF82771">
    <property type="entry name" value="GIY-YIG endonuclease"/>
    <property type="match status" value="1"/>
</dbReference>
<dbReference type="Proteomes" id="UP000244925">
    <property type="component" value="Unassembled WGS sequence"/>
</dbReference>
<dbReference type="GeneID" id="93423560"/>
<keyword evidence="2" id="KW-0378">Hydrolase</keyword>
<keyword evidence="2" id="KW-0540">Nuclease</keyword>
<accession>A0A2V1IVJ5</accession>
<protein>
    <submittedName>
        <fullName evidence="2">Endonuclease</fullName>
    </submittedName>
</protein>